<keyword evidence="4" id="KW-0804">Transcription</keyword>
<dbReference type="Pfam" id="PF00126">
    <property type="entry name" value="HTH_1"/>
    <property type="match status" value="1"/>
</dbReference>
<comment type="similarity">
    <text evidence="1">Belongs to the LysR transcriptional regulatory family.</text>
</comment>
<gene>
    <name evidence="6" type="ORF">F6X38_14030</name>
</gene>
<comment type="caution">
    <text evidence="6">The sequence shown here is derived from an EMBL/GenBank/DDBJ whole genome shotgun (WGS) entry which is preliminary data.</text>
</comment>
<dbReference type="Gene3D" id="1.10.10.10">
    <property type="entry name" value="Winged helix-like DNA-binding domain superfamily/Winged helix DNA-binding domain"/>
    <property type="match status" value="1"/>
</dbReference>
<dbReference type="AlphaFoldDB" id="A0A7V7PN97"/>
<evidence type="ECO:0000256" key="3">
    <source>
        <dbReference type="ARBA" id="ARBA00023125"/>
    </source>
</evidence>
<accession>A0A7V7PN97</accession>
<dbReference type="InterPro" id="IPR000847">
    <property type="entry name" value="LysR_HTH_N"/>
</dbReference>
<dbReference type="InterPro" id="IPR058163">
    <property type="entry name" value="LysR-type_TF_proteobact-type"/>
</dbReference>
<dbReference type="GO" id="GO:0003700">
    <property type="term" value="F:DNA-binding transcription factor activity"/>
    <property type="evidence" value="ECO:0007669"/>
    <property type="project" value="InterPro"/>
</dbReference>
<dbReference type="InterPro" id="IPR036390">
    <property type="entry name" value="WH_DNA-bd_sf"/>
</dbReference>
<dbReference type="PROSITE" id="PS50931">
    <property type="entry name" value="HTH_LYSR"/>
    <property type="match status" value="1"/>
</dbReference>
<feature type="domain" description="HTH lysR-type" evidence="5">
    <location>
        <begin position="3"/>
        <end position="60"/>
    </location>
</feature>
<dbReference type="SUPFAM" id="SSF46785">
    <property type="entry name" value="Winged helix' DNA-binding domain"/>
    <property type="match status" value="1"/>
</dbReference>
<keyword evidence="3" id="KW-0238">DNA-binding</keyword>
<evidence type="ECO:0000313" key="7">
    <source>
        <dbReference type="Proteomes" id="UP000432089"/>
    </source>
</evidence>
<dbReference type="InterPro" id="IPR036388">
    <property type="entry name" value="WH-like_DNA-bd_sf"/>
</dbReference>
<evidence type="ECO:0000313" key="6">
    <source>
        <dbReference type="EMBL" id="KAB0679017.1"/>
    </source>
</evidence>
<proteinExistence type="inferred from homology"/>
<sequence length="310" mass="33286">MPDRIDSLHVFARVAASGGLSAASRALGMSQSMVTKHVVALETRLGVKLLHRTTHRTTLTEAGRRYLETVEPILAELEAADAAAAAERVEVSGTLRLNAPVSFSVRVLAPVLAELATHHPDLSIDLGLNDRVVDLVDKGWDAAVRIGRIRDETLIARRLAPCRLMVAAAPAYLAAHGVPRTIEALSEHNCLGYTFSSWIGPNRWLFAADGSIAAPVAGTFYANNGDVLLQAARAGRGIIYQPTFIIGDDIRAGKLVPLPLDQPPFELDGVFAVYPGGRRPLAKVRALVDHLAATFGPEPHWDRDLGLGDI</sequence>
<dbReference type="GO" id="GO:0043565">
    <property type="term" value="F:sequence-specific DNA binding"/>
    <property type="evidence" value="ECO:0007669"/>
    <property type="project" value="TreeGrafter"/>
</dbReference>
<dbReference type="Proteomes" id="UP000432089">
    <property type="component" value="Unassembled WGS sequence"/>
</dbReference>
<dbReference type="Gene3D" id="3.40.190.290">
    <property type="match status" value="1"/>
</dbReference>
<evidence type="ECO:0000256" key="2">
    <source>
        <dbReference type="ARBA" id="ARBA00023015"/>
    </source>
</evidence>
<dbReference type="RefSeq" id="WP_150970585.1">
    <property type="nucleotide sequence ID" value="NZ_VZDO01000011.1"/>
</dbReference>
<name>A0A7V7PN97_9HYPH</name>
<protein>
    <submittedName>
        <fullName evidence="6">LysR family transcriptional regulator</fullName>
    </submittedName>
</protein>
<dbReference type="CDD" id="cd08422">
    <property type="entry name" value="PBP2_CrgA_like"/>
    <property type="match status" value="1"/>
</dbReference>
<reference evidence="6 7" key="1">
    <citation type="submission" date="2019-09" db="EMBL/GenBank/DDBJ databases">
        <title>YIM 132180 draft genome.</title>
        <authorList>
            <person name="Zhang K."/>
        </authorList>
    </citation>
    <scope>NUCLEOTIDE SEQUENCE [LARGE SCALE GENOMIC DNA]</scope>
    <source>
        <strain evidence="6 7">YIM 132180</strain>
    </source>
</reference>
<dbReference type="FunFam" id="1.10.10.10:FF:000001">
    <property type="entry name" value="LysR family transcriptional regulator"/>
    <property type="match status" value="1"/>
</dbReference>
<dbReference type="PANTHER" id="PTHR30537:SF5">
    <property type="entry name" value="HTH-TYPE TRANSCRIPTIONAL ACTIVATOR TTDR-RELATED"/>
    <property type="match status" value="1"/>
</dbReference>
<evidence type="ECO:0000256" key="1">
    <source>
        <dbReference type="ARBA" id="ARBA00009437"/>
    </source>
</evidence>
<evidence type="ECO:0000259" key="5">
    <source>
        <dbReference type="PROSITE" id="PS50931"/>
    </source>
</evidence>
<dbReference type="SUPFAM" id="SSF53850">
    <property type="entry name" value="Periplasmic binding protein-like II"/>
    <property type="match status" value="1"/>
</dbReference>
<organism evidence="6 7">
    <name type="scientific">Plantimonas leprariae</name>
    <dbReference type="NCBI Taxonomy" id="2615207"/>
    <lineage>
        <taxon>Bacteria</taxon>
        <taxon>Pseudomonadati</taxon>
        <taxon>Pseudomonadota</taxon>
        <taxon>Alphaproteobacteria</taxon>
        <taxon>Hyphomicrobiales</taxon>
        <taxon>Aurantimonadaceae</taxon>
        <taxon>Plantimonas</taxon>
    </lineage>
</organism>
<dbReference type="EMBL" id="VZDO01000011">
    <property type="protein sequence ID" value="KAB0679017.1"/>
    <property type="molecule type" value="Genomic_DNA"/>
</dbReference>
<evidence type="ECO:0000256" key="4">
    <source>
        <dbReference type="ARBA" id="ARBA00023163"/>
    </source>
</evidence>
<dbReference type="PANTHER" id="PTHR30537">
    <property type="entry name" value="HTH-TYPE TRANSCRIPTIONAL REGULATOR"/>
    <property type="match status" value="1"/>
</dbReference>
<dbReference type="GO" id="GO:0006351">
    <property type="term" value="P:DNA-templated transcription"/>
    <property type="evidence" value="ECO:0007669"/>
    <property type="project" value="TreeGrafter"/>
</dbReference>
<keyword evidence="7" id="KW-1185">Reference proteome</keyword>
<keyword evidence="2" id="KW-0805">Transcription regulation</keyword>
<dbReference type="InterPro" id="IPR005119">
    <property type="entry name" value="LysR_subst-bd"/>
</dbReference>
<dbReference type="Pfam" id="PF03466">
    <property type="entry name" value="LysR_substrate"/>
    <property type="match status" value="1"/>
</dbReference>